<dbReference type="PANTHER" id="PTHR47122:SF8">
    <property type="entry name" value="MYB-LIKE DOMAIN-CONTAINING PROTEIN"/>
    <property type="match status" value="1"/>
</dbReference>
<comment type="caution">
    <text evidence="6">The sequence shown here is derived from an EMBL/GenBank/DDBJ whole genome shotgun (WGS) entry which is preliminary data.</text>
</comment>
<evidence type="ECO:0000256" key="2">
    <source>
        <dbReference type="ARBA" id="ARBA00023242"/>
    </source>
</evidence>
<organism evidence="6 7">
    <name type="scientific">Dovyalis caffra</name>
    <dbReference type="NCBI Taxonomy" id="77055"/>
    <lineage>
        <taxon>Eukaryota</taxon>
        <taxon>Viridiplantae</taxon>
        <taxon>Streptophyta</taxon>
        <taxon>Embryophyta</taxon>
        <taxon>Tracheophyta</taxon>
        <taxon>Spermatophyta</taxon>
        <taxon>Magnoliopsida</taxon>
        <taxon>eudicotyledons</taxon>
        <taxon>Gunneridae</taxon>
        <taxon>Pentapetalae</taxon>
        <taxon>rosids</taxon>
        <taxon>fabids</taxon>
        <taxon>Malpighiales</taxon>
        <taxon>Salicaceae</taxon>
        <taxon>Flacourtieae</taxon>
        <taxon>Dovyalis</taxon>
    </lineage>
</organism>
<dbReference type="PROSITE" id="PS51294">
    <property type="entry name" value="HTH_MYB"/>
    <property type="match status" value="1"/>
</dbReference>
<dbReference type="CDD" id="cd11660">
    <property type="entry name" value="SANT_TRF"/>
    <property type="match status" value="1"/>
</dbReference>
<dbReference type="InterPro" id="IPR001005">
    <property type="entry name" value="SANT/Myb"/>
</dbReference>
<evidence type="ECO:0000313" key="7">
    <source>
        <dbReference type="Proteomes" id="UP001314170"/>
    </source>
</evidence>
<dbReference type="SUPFAM" id="SSF46689">
    <property type="entry name" value="Homeodomain-like"/>
    <property type="match status" value="1"/>
</dbReference>
<dbReference type="GO" id="GO:0005634">
    <property type="term" value="C:nucleus"/>
    <property type="evidence" value="ECO:0007669"/>
    <property type="project" value="UniProtKB-SubCell"/>
</dbReference>
<dbReference type="InterPro" id="IPR017930">
    <property type="entry name" value="Myb_dom"/>
</dbReference>
<keyword evidence="7" id="KW-1185">Reference proteome</keyword>
<dbReference type="EMBL" id="CAWUPB010000913">
    <property type="protein sequence ID" value="CAK7332269.1"/>
    <property type="molecule type" value="Genomic_DNA"/>
</dbReference>
<feature type="domain" description="HTH myb-type" evidence="5">
    <location>
        <begin position="375"/>
        <end position="428"/>
    </location>
</feature>
<dbReference type="AlphaFoldDB" id="A0AAV1RAR0"/>
<evidence type="ECO:0000313" key="6">
    <source>
        <dbReference type="EMBL" id="CAK7332269.1"/>
    </source>
</evidence>
<feature type="domain" description="Myb-like" evidence="4">
    <location>
        <begin position="370"/>
        <end position="424"/>
    </location>
</feature>
<gene>
    <name evidence="6" type="ORF">DCAF_LOCUS8895</name>
</gene>
<proteinExistence type="predicted"/>
<keyword evidence="2" id="KW-0539">Nucleus</keyword>
<dbReference type="Gene3D" id="1.10.246.220">
    <property type="match status" value="1"/>
</dbReference>
<dbReference type="InterPro" id="IPR009057">
    <property type="entry name" value="Homeodomain-like_sf"/>
</dbReference>
<feature type="compositionally biased region" description="Polar residues" evidence="3">
    <location>
        <begin position="333"/>
        <end position="350"/>
    </location>
</feature>
<comment type="subcellular location">
    <subcellularLocation>
        <location evidence="1">Nucleus</location>
    </subcellularLocation>
</comment>
<accession>A0AAV1RAR0</accession>
<protein>
    <submittedName>
        <fullName evidence="6">Uncharacterized protein</fullName>
    </submittedName>
</protein>
<evidence type="ECO:0000256" key="1">
    <source>
        <dbReference type="ARBA" id="ARBA00004123"/>
    </source>
</evidence>
<dbReference type="Pfam" id="PF00249">
    <property type="entry name" value="Myb_DNA-binding"/>
    <property type="match status" value="1"/>
</dbReference>
<evidence type="ECO:0000256" key="3">
    <source>
        <dbReference type="SAM" id="MobiDB-lite"/>
    </source>
</evidence>
<dbReference type="Proteomes" id="UP001314170">
    <property type="component" value="Unassembled WGS sequence"/>
</dbReference>
<evidence type="ECO:0000259" key="4">
    <source>
        <dbReference type="PROSITE" id="PS50090"/>
    </source>
</evidence>
<evidence type="ECO:0000259" key="5">
    <source>
        <dbReference type="PROSITE" id="PS51294"/>
    </source>
</evidence>
<dbReference type="PANTHER" id="PTHR47122">
    <property type="entry name" value="MYB-LIKE DNA-BINDING DOMAIN CONTAINING PROTEIN, EXPRESSED"/>
    <property type="match status" value="1"/>
</dbReference>
<reference evidence="6 7" key="1">
    <citation type="submission" date="2024-01" db="EMBL/GenBank/DDBJ databases">
        <authorList>
            <person name="Waweru B."/>
        </authorList>
    </citation>
    <scope>NUCLEOTIDE SEQUENCE [LARGE SCALE GENOMIC DNA]</scope>
</reference>
<name>A0AAV1RAR0_9ROSI</name>
<dbReference type="PROSITE" id="PS50090">
    <property type="entry name" value="MYB_LIKE"/>
    <property type="match status" value="1"/>
</dbReference>
<dbReference type="SMART" id="SM00717">
    <property type="entry name" value="SANT"/>
    <property type="match status" value="1"/>
</dbReference>
<sequence>MLRDTMISWKTQMRRFPKILVFNVHVRKHYWWHLKYLPPLVAEPGDAVSTLNYGAHEESCLGNVALESHSPHLQERDRGAENSYLSSDRVKVIESSCHKSAMLLDQMTVQELCKVFCRIFGHETSVIDKQWLIHHIPCGMQSHCKLVNGLNMFESLNTSKVSGEKPIVLSPRASSGTAPDSFKDILDSQHTSGDKHVKKEKLASCNSLKMLPSLVGEVGCCSMGKTNAEEVLVTQRTMNKPTRSFTQAARLQTSRYSYRKYGPSDRNLRGKFLDVRSHKKYHQKGPGATQIVCQEESLKASSLQVSSGLPLQKRKPKKYTSYLGYDSRDSKENGVSVSNEDFDTEPSSVKSQDCISEDDCVTSSTQRGRKLKRDHRRWTLGEVRKLIIGVTEHGVGKWTHIKRLMFSSSHRTSVNLKDKWRNLLNSSTRALRKSKVQQESNQLPESVLCQVRELAIIYAYPRKNKPSMSCTA</sequence>
<feature type="region of interest" description="Disordered" evidence="3">
    <location>
        <begin position="322"/>
        <end position="350"/>
    </location>
</feature>